<reference evidence="2" key="1">
    <citation type="submission" date="2010-03" db="EMBL/GenBank/DDBJ databases">
        <title>Annotation of Blastomyces dermatitidis strain ATCC 18188.</title>
        <authorList>
            <consortium name="The Broad Institute Genome Sequencing Platform"/>
            <consortium name="Broad Institute Genome Sequencing Center for Infectious Disease."/>
            <person name="Cuomo C."/>
            <person name="Klein B."/>
            <person name="Sullivan T."/>
            <person name="Heitman J."/>
            <person name="Young S."/>
            <person name="Zeng Q."/>
            <person name="Gargeya S."/>
            <person name="Alvarado L."/>
            <person name="Berlin A.M."/>
            <person name="Chapman S.B."/>
            <person name="Chen Z."/>
            <person name="Freedman E."/>
            <person name="Gellesch M."/>
            <person name="Goldberg J."/>
            <person name="Griggs A."/>
            <person name="Gujja S."/>
            <person name="Heilman E."/>
            <person name="Heiman D."/>
            <person name="Howarth C."/>
            <person name="Mehta T."/>
            <person name="Neiman D."/>
            <person name="Pearson M."/>
            <person name="Roberts A."/>
            <person name="Saif S."/>
            <person name="Shea T."/>
            <person name="Shenoy N."/>
            <person name="Sisk P."/>
            <person name="Stolte C."/>
            <person name="Sykes S."/>
            <person name="White J."/>
            <person name="Yandava C."/>
            <person name="Haas B."/>
            <person name="Nusbaum C."/>
            <person name="Birren B."/>
        </authorList>
    </citation>
    <scope>NUCLEOTIDE SEQUENCE</scope>
    <source>
        <strain evidence="2">ATCC 18188</strain>
    </source>
</reference>
<feature type="non-terminal residue" evidence="2">
    <location>
        <position position="154"/>
    </location>
</feature>
<keyword evidence="1" id="KW-0812">Transmembrane</keyword>
<evidence type="ECO:0000256" key="1">
    <source>
        <dbReference type="SAM" id="Phobius"/>
    </source>
</evidence>
<accession>A0A0J9HCF1</accession>
<protein>
    <submittedName>
        <fullName evidence="2">Uncharacterized protein</fullName>
    </submittedName>
</protein>
<organism evidence="2">
    <name type="scientific">Ajellomyces dermatitidis (strain ATCC 18188 / CBS 674.68)</name>
    <name type="common">Blastomyces dermatitidis</name>
    <dbReference type="NCBI Taxonomy" id="653446"/>
    <lineage>
        <taxon>Eukaryota</taxon>
        <taxon>Fungi</taxon>
        <taxon>Dikarya</taxon>
        <taxon>Ascomycota</taxon>
        <taxon>Pezizomycotina</taxon>
        <taxon>Eurotiomycetes</taxon>
        <taxon>Eurotiomycetidae</taxon>
        <taxon>Onygenales</taxon>
        <taxon>Ajellomycetaceae</taxon>
        <taxon>Blastomyces</taxon>
    </lineage>
</organism>
<dbReference type="EMBL" id="GG749409">
    <property type="protein sequence ID" value="KMW66704.1"/>
    <property type="molecule type" value="Genomic_DNA"/>
</dbReference>
<keyword evidence="1" id="KW-0472">Membrane</keyword>
<name>A0A0J9HCF1_AJEDA</name>
<dbReference type="Proteomes" id="UP000007802">
    <property type="component" value="Unassembled WGS sequence"/>
</dbReference>
<gene>
    <name evidence="2" type="ORF">BDDG_11683</name>
</gene>
<proteinExistence type="predicted"/>
<feature type="transmembrane region" description="Helical" evidence="1">
    <location>
        <begin position="100"/>
        <end position="123"/>
    </location>
</feature>
<evidence type="ECO:0000313" key="2">
    <source>
        <dbReference type="EMBL" id="KMW66704.1"/>
    </source>
</evidence>
<keyword evidence="1" id="KW-1133">Transmembrane helix</keyword>
<dbReference type="AlphaFoldDB" id="A0A0J9HCF1"/>
<sequence>YTIMNDTSSSSSYISLTVSFSVKSSYVDRSVSANNSESDVAFLIENLKNVIMKKLSVSCIIRSLIFSLISSTASFSAASLSVSFSATSQSSTLVSVSDSLTFTTSVLMTLTSVTSGFTVSAFVTSSPCFKKILCRLDKSHFSRITFSLNSIEIV</sequence>
<feature type="transmembrane region" description="Helical" evidence="1">
    <location>
        <begin position="59"/>
        <end position="80"/>
    </location>
</feature>
<feature type="non-terminal residue" evidence="2">
    <location>
        <position position="1"/>
    </location>
</feature>